<evidence type="ECO:0000259" key="8">
    <source>
        <dbReference type="PROSITE" id="PS50888"/>
    </source>
</evidence>
<gene>
    <name evidence="9" type="primary">MXI1</name>
</gene>
<evidence type="ECO:0000313" key="10">
    <source>
        <dbReference type="Proteomes" id="UP000016666"/>
    </source>
</evidence>
<dbReference type="Ensembl" id="ENSAPLT00000024921.1">
    <property type="protein sequence ID" value="ENSAPLP00000027935.1"/>
    <property type="gene ID" value="ENSAPLG00000029323.1"/>
</dbReference>
<evidence type="ECO:0000256" key="3">
    <source>
        <dbReference type="ARBA" id="ARBA00023125"/>
    </source>
</evidence>
<keyword evidence="5" id="KW-0539">Nucleus</keyword>
<dbReference type="PANTHER" id="PTHR11969:SF13">
    <property type="entry name" value="MAX-INTERACTING PROTEIN 1"/>
    <property type="match status" value="1"/>
</dbReference>
<feature type="domain" description="BHLH" evidence="8">
    <location>
        <begin position="57"/>
        <end position="109"/>
    </location>
</feature>
<dbReference type="SMART" id="SM00353">
    <property type="entry name" value="HLH"/>
    <property type="match status" value="1"/>
</dbReference>
<evidence type="ECO:0000256" key="5">
    <source>
        <dbReference type="ARBA" id="ARBA00023242"/>
    </source>
</evidence>
<name>A0A493TQS3_ANAPP</name>
<evidence type="ECO:0000256" key="2">
    <source>
        <dbReference type="ARBA" id="ARBA00023015"/>
    </source>
</evidence>
<dbReference type="GO" id="GO:0000981">
    <property type="term" value="F:DNA-binding transcription factor activity, RNA polymerase II-specific"/>
    <property type="evidence" value="ECO:0007669"/>
    <property type="project" value="TreeGrafter"/>
</dbReference>
<organism evidence="9 10">
    <name type="scientific">Anas platyrhynchos platyrhynchos</name>
    <name type="common">Northern mallard</name>
    <dbReference type="NCBI Taxonomy" id="8840"/>
    <lineage>
        <taxon>Eukaryota</taxon>
        <taxon>Metazoa</taxon>
        <taxon>Chordata</taxon>
        <taxon>Craniata</taxon>
        <taxon>Vertebrata</taxon>
        <taxon>Euteleostomi</taxon>
        <taxon>Archelosauria</taxon>
        <taxon>Archosauria</taxon>
        <taxon>Dinosauria</taxon>
        <taxon>Saurischia</taxon>
        <taxon>Theropoda</taxon>
        <taxon>Coelurosauria</taxon>
        <taxon>Aves</taxon>
        <taxon>Neognathae</taxon>
        <taxon>Galloanserae</taxon>
        <taxon>Anseriformes</taxon>
        <taxon>Anatidae</taxon>
        <taxon>Anatinae</taxon>
        <taxon>Anas</taxon>
    </lineage>
</organism>
<reference evidence="9 10" key="1">
    <citation type="submission" date="2017-10" db="EMBL/GenBank/DDBJ databases">
        <title>A new Pekin duck reference genome.</title>
        <authorList>
            <person name="Hou Z.-C."/>
            <person name="Zhou Z.-K."/>
            <person name="Zhu F."/>
            <person name="Hou S.-S."/>
        </authorList>
    </citation>
    <scope>NUCLEOTIDE SEQUENCE [LARGE SCALE GENOMIC DNA]</scope>
</reference>
<evidence type="ECO:0000256" key="4">
    <source>
        <dbReference type="ARBA" id="ARBA00023163"/>
    </source>
</evidence>
<dbReference type="Gene3D" id="4.10.280.10">
    <property type="entry name" value="Helix-loop-helix DNA-binding domain"/>
    <property type="match status" value="1"/>
</dbReference>
<keyword evidence="3" id="KW-0238">DNA-binding</keyword>
<dbReference type="GO" id="GO:0046983">
    <property type="term" value="F:protein dimerization activity"/>
    <property type="evidence" value="ECO:0007669"/>
    <property type="project" value="InterPro"/>
</dbReference>
<proteinExistence type="predicted"/>
<evidence type="ECO:0000313" key="9">
    <source>
        <dbReference type="Ensembl" id="ENSAPLP00000027935.1"/>
    </source>
</evidence>
<dbReference type="InterPro" id="IPR011598">
    <property type="entry name" value="bHLH_dom"/>
</dbReference>
<accession>A0A493TQS3</accession>
<dbReference type="Pfam" id="PF00010">
    <property type="entry name" value="HLH"/>
    <property type="match status" value="1"/>
</dbReference>
<feature type="coiled-coil region" evidence="6">
    <location>
        <begin position="99"/>
        <end position="140"/>
    </location>
</feature>
<protein>
    <submittedName>
        <fullName evidence="9">MAX interactor 1, dimerization protein</fullName>
    </submittedName>
</protein>
<keyword evidence="2" id="KW-0805">Transcription regulation</keyword>
<dbReference type="GO" id="GO:0000978">
    <property type="term" value="F:RNA polymerase II cis-regulatory region sequence-specific DNA binding"/>
    <property type="evidence" value="ECO:0007669"/>
    <property type="project" value="TreeGrafter"/>
</dbReference>
<evidence type="ECO:0000256" key="6">
    <source>
        <dbReference type="SAM" id="Coils"/>
    </source>
</evidence>
<dbReference type="AlphaFoldDB" id="A0A493TQS3"/>
<reference evidence="9" key="3">
    <citation type="submission" date="2025-09" db="UniProtKB">
        <authorList>
            <consortium name="Ensembl"/>
        </authorList>
    </citation>
    <scope>IDENTIFICATION</scope>
</reference>
<dbReference type="InterPro" id="IPR036638">
    <property type="entry name" value="HLH_DNA-bd_sf"/>
</dbReference>
<sequence length="233" mass="26564">MEQVQLINIQRLLEAAEYLERRERECEHGYASTFPSVSSPGLQDPKPTRRLSRARKHSGSGSNASIANSRAHLRLCLERLKVLIPLGPDCTRHTTLGLLNKAKAHIKKLEETERRSQHQLENLEREQRFLKRRLEQLQGSQEIERIRMDSIGSTISSDRSDSERGGCHRADQEPLRLWEEGQEADPFLVSATPFSLTSDIQATDFAPTRTRIHVHTHICEKFCLLRVAIVISG</sequence>
<comment type="subcellular location">
    <subcellularLocation>
        <location evidence="1">Nucleus</location>
    </subcellularLocation>
</comment>
<reference evidence="9" key="2">
    <citation type="submission" date="2025-08" db="UniProtKB">
        <authorList>
            <consortium name="Ensembl"/>
        </authorList>
    </citation>
    <scope>IDENTIFICATION</scope>
</reference>
<dbReference type="PANTHER" id="PTHR11969">
    <property type="entry name" value="MAX DIMERIZATION, MAD"/>
    <property type="match status" value="1"/>
</dbReference>
<dbReference type="PROSITE" id="PS50888">
    <property type="entry name" value="BHLH"/>
    <property type="match status" value="1"/>
</dbReference>
<evidence type="ECO:0000256" key="1">
    <source>
        <dbReference type="ARBA" id="ARBA00004123"/>
    </source>
</evidence>
<feature type="region of interest" description="Disordered" evidence="7">
    <location>
        <begin position="30"/>
        <end position="65"/>
    </location>
</feature>
<dbReference type="GeneTree" id="ENSGT00940000155809"/>
<keyword evidence="10" id="KW-1185">Reference proteome</keyword>
<keyword evidence="6" id="KW-0175">Coiled coil</keyword>
<keyword evidence="4" id="KW-0804">Transcription</keyword>
<evidence type="ECO:0000256" key="7">
    <source>
        <dbReference type="SAM" id="MobiDB-lite"/>
    </source>
</evidence>
<feature type="compositionally biased region" description="Basic residues" evidence="7">
    <location>
        <begin position="48"/>
        <end position="58"/>
    </location>
</feature>
<dbReference type="SUPFAM" id="SSF47459">
    <property type="entry name" value="HLH, helix-loop-helix DNA-binding domain"/>
    <property type="match status" value="1"/>
</dbReference>
<dbReference type="GO" id="GO:0005634">
    <property type="term" value="C:nucleus"/>
    <property type="evidence" value="ECO:0007669"/>
    <property type="project" value="UniProtKB-SubCell"/>
</dbReference>
<dbReference type="Proteomes" id="UP000016666">
    <property type="component" value="Chromosome 6"/>
</dbReference>